<dbReference type="EC" id="3.1.-.-" evidence="8"/>
<proteinExistence type="inferred from homology"/>
<keyword evidence="12" id="KW-1185">Reference proteome</keyword>
<feature type="binding site" evidence="6">
    <location>
        <position position="410"/>
    </location>
    <ligand>
        <name>Mg(2+)</name>
        <dbReference type="ChEBI" id="CHEBI:18420"/>
        <label>1</label>
    </ligand>
</feature>
<keyword evidence="11" id="KW-0456">Lyase</keyword>
<dbReference type="GO" id="GO:0008081">
    <property type="term" value="F:phosphoric diester hydrolase activity"/>
    <property type="evidence" value="ECO:0007669"/>
    <property type="project" value="TreeGrafter"/>
</dbReference>
<sequence length="422" mass="47846">MKIYAVFVSTWVFKVAAPRTSRQVGCSLRALCMHAEGPKLGTLKVAELKQILSERNLSTKGNKADLVRRLEAAGMAHKRSTKINAVAAHESKRGPDPSPAAKKSRQSFTRDETPRKHFIWDHDNEHVLTLVTWNCASLRSLLTKEDGEVVRDQFRRLAESADIICLQETKLQESHHEEMGNKLDKLLAGSFRTYFCSSKTKKGYAGVAVLVRQKTKEQSGSDRSALGLLDLVSEPEYGIPGNAESLDEGRVVTLYFTRFTLITVYTPNSGQDLKRLDYRINRWTTDFEHYLARLTDNGHRVIVGGDLNVAYKDLDMVNPDDKRMLKQAGTTKEERESFARFLGTGYVDLFRYFFPDAQGVFSYWSMRANNRPINRGLRLDYFITSHNLLDSDDVRPVDCYHLKDELTGSDHGAVVLKLVCKM</sequence>
<dbReference type="GO" id="GO:0003677">
    <property type="term" value="F:DNA binding"/>
    <property type="evidence" value="ECO:0007669"/>
    <property type="project" value="InterPro"/>
</dbReference>
<dbReference type="InterPro" id="IPR004808">
    <property type="entry name" value="AP_endonuc_1"/>
</dbReference>
<keyword evidence="3" id="KW-0378">Hydrolase</keyword>
<dbReference type="PROSITE" id="PS51435">
    <property type="entry name" value="AP_NUCLEASE_F1_4"/>
    <property type="match status" value="1"/>
</dbReference>
<feature type="binding site" evidence="6">
    <location>
        <position position="308"/>
    </location>
    <ligand>
        <name>Mg(2+)</name>
        <dbReference type="ChEBI" id="CHEBI:18420"/>
        <label>1</label>
    </ligand>
</feature>
<dbReference type="OrthoDB" id="498125at2759"/>
<keyword evidence="2 6" id="KW-0479">Metal-binding</keyword>
<dbReference type="CDD" id="cd09087">
    <property type="entry name" value="Ape1-like_AP-endo"/>
    <property type="match status" value="1"/>
</dbReference>
<keyword evidence="8" id="KW-0227">DNA damage</keyword>
<dbReference type="PROSITE" id="PS50800">
    <property type="entry name" value="SAP"/>
    <property type="match status" value="1"/>
</dbReference>
<dbReference type="InterPro" id="IPR036691">
    <property type="entry name" value="Endo/exonu/phosph_ase_sf"/>
</dbReference>
<feature type="active site" description="Proton acceptor" evidence="5">
    <location>
        <position position="411"/>
    </location>
</feature>
<feature type="domain" description="SAP" evidence="10">
    <location>
        <begin position="40"/>
        <end position="74"/>
    </location>
</feature>
<dbReference type="OMA" id="SFWSQRI"/>
<evidence type="ECO:0000256" key="6">
    <source>
        <dbReference type="PIRSR" id="PIRSR604808-2"/>
    </source>
</evidence>
<evidence type="ECO:0000256" key="4">
    <source>
        <dbReference type="ARBA" id="ARBA00022842"/>
    </source>
</evidence>
<evidence type="ECO:0000256" key="3">
    <source>
        <dbReference type="ARBA" id="ARBA00022801"/>
    </source>
</evidence>
<reference evidence="12" key="1">
    <citation type="journal article" date="2019" name="Nat. Commun.">
        <title>Expansion of phycobilisome linker gene families in mesophilic red algae.</title>
        <authorList>
            <person name="Lee J."/>
            <person name="Kim D."/>
            <person name="Bhattacharya D."/>
            <person name="Yoon H.S."/>
        </authorList>
    </citation>
    <scope>NUCLEOTIDE SEQUENCE [LARGE SCALE GENOMIC DNA]</scope>
    <source>
        <strain evidence="12">CCMP 1328</strain>
    </source>
</reference>
<dbReference type="SUPFAM" id="SSF68906">
    <property type="entry name" value="SAP domain"/>
    <property type="match status" value="1"/>
</dbReference>
<evidence type="ECO:0000256" key="5">
    <source>
        <dbReference type="PIRSR" id="PIRSR604808-1"/>
    </source>
</evidence>
<dbReference type="Gene3D" id="3.60.10.10">
    <property type="entry name" value="Endonuclease/exonuclease/phosphatase"/>
    <property type="match status" value="1"/>
</dbReference>
<dbReference type="InterPro" id="IPR003034">
    <property type="entry name" value="SAP_dom"/>
</dbReference>
<comment type="cofactor">
    <cofactor evidence="6 8">
        <name>Mg(2+)</name>
        <dbReference type="ChEBI" id="CHEBI:18420"/>
    </cofactor>
    <cofactor evidence="6 8">
        <name>Mn(2+)</name>
        <dbReference type="ChEBI" id="CHEBI:29035"/>
    </cofactor>
    <text evidence="6 8">Probably binds two magnesium or manganese ions per subunit.</text>
</comment>
<dbReference type="PROSITE" id="PS00726">
    <property type="entry name" value="AP_NUCLEASE_F1_1"/>
    <property type="match status" value="1"/>
</dbReference>
<keyword evidence="8" id="KW-0234">DNA repair</keyword>
<evidence type="ECO:0000313" key="11">
    <source>
        <dbReference type="EMBL" id="KAA8498060.1"/>
    </source>
</evidence>
<organism evidence="11 12">
    <name type="scientific">Porphyridium purpureum</name>
    <name type="common">Red alga</name>
    <name type="synonym">Porphyridium cruentum</name>
    <dbReference type="NCBI Taxonomy" id="35688"/>
    <lineage>
        <taxon>Eukaryota</taxon>
        <taxon>Rhodophyta</taxon>
        <taxon>Bangiophyceae</taxon>
        <taxon>Porphyridiales</taxon>
        <taxon>Porphyridiaceae</taxon>
        <taxon>Porphyridium</taxon>
    </lineage>
</organism>
<name>A0A5J4Z455_PORPP</name>
<dbReference type="NCBIfam" id="TIGR00633">
    <property type="entry name" value="xth"/>
    <property type="match status" value="1"/>
</dbReference>
<feature type="active site" description="Proton donor/acceptor" evidence="5">
    <location>
        <position position="306"/>
    </location>
</feature>
<feature type="site" description="Important for catalytic activity" evidence="7">
    <location>
        <position position="380"/>
    </location>
</feature>
<comment type="caution">
    <text evidence="11">The sequence shown here is derived from an EMBL/GenBank/DDBJ whole genome shotgun (WGS) entry which is preliminary data.</text>
</comment>
<accession>A0A5J4Z455</accession>
<dbReference type="GO" id="GO:0006284">
    <property type="term" value="P:base-excision repair"/>
    <property type="evidence" value="ECO:0007669"/>
    <property type="project" value="TreeGrafter"/>
</dbReference>
<evidence type="ECO:0000313" key="12">
    <source>
        <dbReference type="Proteomes" id="UP000324585"/>
    </source>
</evidence>
<dbReference type="Proteomes" id="UP000324585">
    <property type="component" value="Unassembled WGS sequence"/>
</dbReference>
<feature type="binding site" evidence="6">
    <location>
        <position position="134"/>
    </location>
    <ligand>
        <name>Mg(2+)</name>
        <dbReference type="ChEBI" id="CHEBI:18420"/>
        <label>1</label>
    </ligand>
</feature>
<evidence type="ECO:0000256" key="9">
    <source>
        <dbReference type="SAM" id="MobiDB-lite"/>
    </source>
</evidence>
<dbReference type="SMART" id="SM00513">
    <property type="entry name" value="SAP"/>
    <property type="match status" value="1"/>
</dbReference>
<comment type="similarity">
    <text evidence="1 8">Belongs to the DNA repair enzymes AP/ExoA family.</text>
</comment>
<dbReference type="AlphaFoldDB" id="A0A5J4Z455"/>
<gene>
    <name evidence="11" type="ORF">FVE85_5645</name>
</gene>
<evidence type="ECO:0000256" key="8">
    <source>
        <dbReference type="RuleBase" id="RU362131"/>
    </source>
</evidence>
<dbReference type="InterPro" id="IPR036361">
    <property type="entry name" value="SAP_dom_sf"/>
</dbReference>
<feature type="active site" evidence="5">
    <location>
        <position position="265"/>
    </location>
</feature>
<evidence type="ECO:0000256" key="2">
    <source>
        <dbReference type="ARBA" id="ARBA00022723"/>
    </source>
</evidence>
<dbReference type="PANTHER" id="PTHR22748:SF6">
    <property type="entry name" value="DNA-(APURINIC OR APYRIMIDINIC SITE) ENDONUCLEASE"/>
    <property type="match status" value="1"/>
</dbReference>
<feature type="binding site" evidence="6">
    <location>
        <position position="411"/>
    </location>
    <ligand>
        <name>Mg(2+)</name>
        <dbReference type="ChEBI" id="CHEBI:18420"/>
        <label>1</label>
    </ligand>
</feature>
<dbReference type="InterPro" id="IPR020847">
    <property type="entry name" value="AP_endonuclease_F1_BS"/>
</dbReference>
<dbReference type="Pfam" id="PF02037">
    <property type="entry name" value="SAP"/>
    <property type="match status" value="1"/>
</dbReference>
<dbReference type="SUPFAM" id="SSF56219">
    <property type="entry name" value="DNase I-like"/>
    <property type="match status" value="1"/>
</dbReference>
<feature type="site" description="Transition state stabilizer" evidence="7">
    <location>
        <position position="308"/>
    </location>
</feature>
<evidence type="ECO:0000256" key="7">
    <source>
        <dbReference type="PIRSR" id="PIRSR604808-3"/>
    </source>
</evidence>
<feature type="region of interest" description="Disordered" evidence="9">
    <location>
        <begin position="82"/>
        <end position="110"/>
    </location>
</feature>
<feature type="site" description="Interaction with DNA substrate" evidence="7">
    <location>
        <position position="411"/>
    </location>
</feature>
<evidence type="ECO:0000256" key="1">
    <source>
        <dbReference type="ARBA" id="ARBA00007092"/>
    </source>
</evidence>
<dbReference type="GO" id="GO:0016829">
    <property type="term" value="F:lyase activity"/>
    <property type="evidence" value="ECO:0007669"/>
    <property type="project" value="UniProtKB-KW"/>
</dbReference>
<dbReference type="EMBL" id="VRMN01000001">
    <property type="protein sequence ID" value="KAA8498060.1"/>
    <property type="molecule type" value="Genomic_DNA"/>
</dbReference>
<dbReference type="InterPro" id="IPR005135">
    <property type="entry name" value="Endo/exonuclease/phosphatase"/>
</dbReference>
<protein>
    <recommendedName>
        <fullName evidence="8">DNA-(apurinic or apyrimidinic site) endonuclease</fullName>
        <ecNumber evidence="8">3.1.-.-</ecNumber>
    </recommendedName>
</protein>
<keyword evidence="4 6" id="KW-0460">Magnesium</keyword>
<dbReference type="Gene3D" id="1.10.720.30">
    <property type="entry name" value="SAP domain"/>
    <property type="match status" value="1"/>
</dbReference>
<feature type="binding site" evidence="6">
    <location>
        <position position="306"/>
    </location>
    <ligand>
        <name>Mg(2+)</name>
        <dbReference type="ChEBI" id="CHEBI:18420"/>
        <label>1</label>
    </ligand>
</feature>
<dbReference type="Pfam" id="PF03372">
    <property type="entry name" value="Exo_endo_phos"/>
    <property type="match status" value="1"/>
</dbReference>
<dbReference type="GO" id="GO:0046872">
    <property type="term" value="F:metal ion binding"/>
    <property type="evidence" value="ECO:0007669"/>
    <property type="project" value="UniProtKB-KW"/>
</dbReference>
<keyword evidence="6" id="KW-0464">Manganese</keyword>
<dbReference type="GO" id="GO:0008311">
    <property type="term" value="F:double-stranded DNA 3'-5' DNA exonuclease activity"/>
    <property type="evidence" value="ECO:0007669"/>
    <property type="project" value="TreeGrafter"/>
</dbReference>
<dbReference type="PANTHER" id="PTHR22748">
    <property type="entry name" value="AP ENDONUCLEASE"/>
    <property type="match status" value="1"/>
</dbReference>
<dbReference type="GO" id="GO:0005634">
    <property type="term" value="C:nucleus"/>
    <property type="evidence" value="ECO:0007669"/>
    <property type="project" value="TreeGrafter"/>
</dbReference>
<feature type="binding site" evidence="6">
    <location>
        <position position="168"/>
    </location>
    <ligand>
        <name>Mg(2+)</name>
        <dbReference type="ChEBI" id="CHEBI:18420"/>
        <label>1</label>
    </ligand>
</feature>
<evidence type="ECO:0000259" key="10">
    <source>
        <dbReference type="PROSITE" id="PS50800"/>
    </source>
</evidence>
<dbReference type="GO" id="GO:0003906">
    <property type="term" value="F:DNA-(apurinic or apyrimidinic site) endonuclease activity"/>
    <property type="evidence" value="ECO:0007669"/>
    <property type="project" value="TreeGrafter"/>
</dbReference>